<evidence type="ECO:0000313" key="1">
    <source>
        <dbReference type="EMBL" id="CDQ00133.1"/>
    </source>
</evidence>
<accession>A0A1I9G235</accession>
<dbReference type="AlphaFoldDB" id="A0A1I9G235"/>
<reference evidence="1" key="2">
    <citation type="submission" date="2012-12" db="EMBL/GenBank/DDBJ databases">
        <authorList>
            <consortium name="WormBase Consortium"/>
            <person name="Ghedin E."/>
            <person name="Paulini M."/>
        </authorList>
    </citation>
    <scope>NUCLEOTIDE SEQUENCE</scope>
    <source>
        <strain evidence="1">FR3</strain>
    </source>
</reference>
<protein>
    <submittedName>
        <fullName evidence="1">Bm671, isoform d</fullName>
    </submittedName>
</protein>
<gene>
    <name evidence="1" type="primary">Bm671</name>
    <name evidence="1" type="ORF">BM_Bm671</name>
</gene>
<organism evidence="1">
    <name type="scientific">Brugia malayi</name>
    <name type="common">Filarial nematode worm</name>
    <dbReference type="NCBI Taxonomy" id="6279"/>
    <lineage>
        <taxon>Eukaryota</taxon>
        <taxon>Metazoa</taxon>
        <taxon>Ecdysozoa</taxon>
        <taxon>Nematoda</taxon>
        <taxon>Chromadorea</taxon>
        <taxon>Rhabditida</taxon>
        <taxon>Spirurina</taxon>
        <taxon>Spiruromorpha</taxon>
        <taxon>Filarioidea</taxon>
        <taxon>Onchocercidae</taxon>
        <taxon>Brugia</taxon>
    </lineage>
</organism>
<name>A0A1I9G235_BRUMA</name>
<reference evidence="1" key="1">
    <citation type="journal article" date="2007" name="Science">
        <title>Draft genome of the filarial nematode parasite Brugia malayi.</title>
        <authorList>
            <person name="Ghedin E."/>
            <person name="Wang S."/>
            <person name="Spiro D."/>
            <person name="Caler E."/>
            <person name="Zhao Q."/>
            <person name="Crabtree J."/>
            <person name="Allen J.E."/>
            <person name="Delcher A.L."/>
            <person name="Guiliano D.B."/>
            <person name="Miranda-Saavedra D."/>
            <person name="Angiuoli S.V."/>
            <person name="Creasy T."/>
            <person name="Amedeo P."/>
            <person name="Haas B."/>
            <person name="El-Sayed N.M."/>
            <person name="Wortman J.R."/>
            <person name="Feldblyum T."/>
            <person name="Tallon L."/>
            <person name="Schatz M."/>
            <person name="Shumway M."/>
            <person name="Koo H."/>
            <person name="Salzberg S.L."/>
            <person name="Schobel S."/>
            <person name="Pertea M."/>
            <person name="Pop M."/>
            <person name="White O."/>
            <person name="Barton G.J."/>
            <person name="Carlow C.K."/>
            <person name="Crawford M.J."/>
            <person name="Daub J."/>
            <person name="Dimmic M.W."/>
            <person name="Estes C.F."/>
            <person name="Foster J.M."/>
            <person name="Ganatra M."/>
            <person name="Gregory W.F."/>
            <person name="Johnson N.M."/>
            <person name="Jin J."/>
            <person name="Komuniecki R."/>
            <person name="Korf I."/>
            <person name="Kumar S."/>
            <person name="Laney S."/>
            <person name="Li B.W."/>
            <person name="Li W."/>
            <person name="Lindblom T.H."/>
            <person name="Lustigman S."/>
            <person name="Ma D."/>
            <person name="Maina C.V."/>
            <person name="Martin D.M."/>
            <person name="McCarter J.P."/>
            <person name="McReynolds L."/>
            <person name="Mitreva M."/>
            <person name="Nutman T.B."/>
            <person name="Parkinson J."/>
            <person name="Peregrin-Alvarez J.M."/>
            <person name="Poole C."/>
            <person name="Ren Q."/>
            <person name="Saunders L."/>
            <person name="Sluder A.E."/>
            <person name="Smith K."/>
            <person name="Stanke M."/>
            <person name="Unnasch T.R."/>
            <person name="Ware J."/>
            <person name="Wei A.D."/>
            <person name="Weil G."/>
            <person name="Williams D.J."/>
            <person name="Zhang Y."/>
            <person name="Williams S.A."/>
            <person name="Fraser-Liggett C."/>
            <person name="Slatko B."/>
            <person name="Blaxter M.L."/>
            <person name="Scott A.L."/>
        </authorList>
    </citation>
    <scope>NUCLEOTIDE SEQUENCE</scope>
    <source>
        <strain evidence="1">FR3</strain>
    </source>
</reference>
<dbReference type="EMBL" id="LN857010">
    <property type="protein sequence ID" value="CDQ00133.1"/>
    <property type="molecule type" value="Genomic_DNA"/>
</dbReference>
<sequence>MSIRYRRMKFQNTEQQSGLFSGPLEIYILLHYKSITLKRQEEIFLEYSNIRNRLEVFGKFKYKQEFSKIKLLSSTLILSNLKNDSKLLIVRTFTFCTDESRRIGNTFGMTQMYTNN</sequence>
<proteinExistence type="predicted"/>